<keyword evidence="5" id="KW-0067">ATP-binding</keyword>
<comment type="caution">
    <text evidence="7">The sequence shown here is derived from an EMBL/GenBank/DDBJ whole genome shotgun (WGS) entry which is preliminary data.</text>
</comment>
<dbReference type="SUPFAM" id="SSF53613">
    <property type="entry name" value="Ribokinase-like"/>
    <property type="match status" value="1"/>
</dbReference>
<evidence type="ECO:0000313" key="8">
    <source>
        <dbReference type="Proteomes" id="UP000430345"/>
    </source>
</evidence>
<dbReference type="Gene3D" id="3.40.1190.20">
    <property type="match status" value="1"/>
</dbReference>
<dbReference type="PANTHER" id="PTHR10534">
    <property type="entry name" value="PYRIDOXAL KINASE"/>
    <property type="match status" value="1"/>
</dbReference>
<dbReference type="InterPro" id="IPR029056">
    <property type="entry name" value="Ribokinase-like"/>
</dbReference>
<accession>A0A6I1MMD8</accession>
<dbReference type="GO" id="GO:0005524">
    <property type="term" value="F:ATP binding"/>
    <property type="evidence" value="ECO:0007669"/>
    <property type="project" value="UniProtKB-KW"/>
</dbReference>
<organism evidence="7 8">
    <name type="scientific">Clostridium tarantellae</name>
    <dbReference type="NCBI Taxonomy" id="39493"/>
    <lineage>
        <taxon>Bacteria</taxon>
        <taxon>Bacillati</taxon>
        <taxon>Bacillota</taxon>
        <taxon>Clostridia</taxon>
        <taxon>Eubacteriales</taxon>
        <taxon>Clostridiaceae</taxon>
        <taxon>Clostridium</taxon>
    </lineage>
</organism>
<evidence type="ECO:0000313" key="7">
    <source>
        <dbReference type="EMBL" id="MPQ44174.1"/>
    </source>
</evidence>
<dbReference type="CDD" id="cd01173">
    <property type="entry name" value="pyridoxal_pyridoxamine_kinase"/>
    <property type="match status" value="1"/>
</dbReference>
<evidence type="ECO:0000259" key="6">
    <source>
        <dbReference type="Pfam" id="PF08543"/>
    </source>
</evidence>
<dbReference type="GO" id="GO:0005829">
    <property type="term" value="C:cytosol"/>
    <property type="evidence" value="ECO:0007669"/>
    <property type="project" value="TreeGrafter"/>
</dbReference>
<keyword evidence="8" id="KW-1185">Reference proteome</keyword>
<keyword evidence="4 7" id="KW-0418">Kinase</keyword>
<evidence type="ECO:0000256" key="3">
    <source>
        <dbReference type="ARBA" id="ARBA00022741"/>
    </source>
</evidence>
<dbReference type="InterPro" id="IPR013749">
    <property type="entry name" value="PM/HMP-P_kinase-1"/>
</dbReference>
<dbReference type="PANTHER" id="PTHR10534:SF2">
    <property type="entry name" value="PYRIDOXAL KINASE"/>
    <property type="match status" value="1"/>
</dbReference>
<dbReference type="GO" id="GO:0008478">
    <property type="term" value="F:pyridoxal kinase activity"/>
    <property type="evidence" value="ECO:0007669"/>
    <property type="project" value="UniProtKB-EC"/>
</dbReference>
<dbReference type="Proteomes" id="UP000430345">
    <property type="component" value="Unassembled WGS sequence"/>
</dbReference>
<keyword evidence="3" id="KW-0547">Nucleotide-binding</keyword>
<dbReference type="InterPro" id="IPR004625">
    <property type="entry name" value="PyrdxlKinase"/>
</dbReference>
<proteinExistence type="predicted"/>
<dbReference type="Pfam" id="PF08543">
    <property type="entry name" value="Phos_pyr_kin"/>
    <property type="match status" value="1"/>
</dbReference>
<dbReference type="GO" id="GO:0009443">
    <property type="term" value="P:pyridoxal 5'-phosphate salvage"/>
    <property type="evidence" value="ECO:0007669"/>
    <property type="project" value="InterPro"/>
</dbReference>
<dbReference type="RefSeq" id="WP_152890424.1">
    <property type="nucleotide sequence ID" value="NZ_WHJC01000163.1"/>
</dbReference>
<evidence type="ECO:0000256" key="1">
    <source>
        <dbReference type="ARBA" id="ARBA00012104"/>
    </source>
</evidence>
<evidence type="ECO:0000256" key="5">
    <source>
        <dbReference type="ARBA" id="ARBA00022840"/>
    </source>
</evidence>
<dbReference type="NCBIfam" id="NF005491">
    <property type="entry name" value="PRK07105.1"/>
    <property type="match status" value="1"/>
</dbReference>
<name>A0A6I1MMD8_9CLOT</name>
<evidence type="ECO:0000256" key="2">
    <source>
        <dbReference type="ARBA" id="ARBA00022679"/>
    </source>
</evidence>
<feature type="domain" description="Pyridoxamine kinase/Phosphomethylpyrimidine kinase" evidence="6">
    <location>
        <begin position="75"/>
        <end position="260"/>
    </location>
</feature>
<dbReference type="EC" id="2.7.1.35" evidence="1"/>
<dbReference type="EMBL" id="WHJC01000163">
    <property type="protein sequence ID" value="MPQ44174.1"/>
    <property type="molecule type" value="Genomic_DNA"/>
</dbReference>
<reference evidence="7 8" key="1">
    <citation type="submission" date="2019-10" db="EMBL/GenBank/DDBJ databases">
        <title>The Genome Sequence of Clostridium tarantellae Isolated from Fish Brain.</title>
        <authorList>
            <person name="Bano L."/>
            <person name="Kiel M."/>
            <person name="Sales G."/>
            <person name="Doxey A.C."/>
            <person name="Mansfield M.J."/>
            <person name="Schiavone M."/>
            <person name="Rossetto O."/>
            <person name="Pirazzini M."/>
            <person name="Dobrindt U."/>
            <person name="Montecucco C."/>
        </authorList>
    </citation>
    <scope>NUCLEOTIDE SEQUENCE [LARGE SCALE GENOMIC DNA]</scope>
    <source>
        <strain evidence="7 8">DSM 3997</strain>
    </source>
</reference>
<dbReference type="OrthoDB" id="9800808at2"/>
<protein>
    <recommendedName>
        <fullName evidence="1">pyridoxal kinase</fullName>
        <ecNumber evidence="1">2.7.1.35</ecNumber>
    </recommendedName>
</protein>
<gene>
    <name evidence="7" type="ORF">GBZ86_10410</name>
</gene>
<evidence type="ECO:0000256" key="4">
    <source>
        <dbReference type="ARBA" id="ARBA00022777"/>
    </source>
</evidence>
<sequence length="280" mass="31480">MKNINKVAAIHDISCYGRAALATIIPILSVMKNQVCALPTAVLSTHTAGFGKPAINDLTDFLYKTKDHWRELNLEFQCIYSGYLANSNQIEFVKEFINDFNGNNPLIVIDPVMADNGFLYSTMTEEMVKKMKDLIKHANIITPNITEACFLLGEKYNEEYNEEQIKNFLIRLSEIGPEKVIITSAPSVKGDKFLDTVAYDKNKEEFITITHKKIKAFYCGTGDAFASILVGSLLNENTLKEAMEKACNFIIDGIEYSEKFKYAPNEGILLEGVLYKLANK</sequence>
<keyword evidence="2 7" id="KW-0808">Transferase</keyword>
<dbReference type="AlphaFoldDB" id="A0A6I1MMD8"/>